<keyword evidence="4 7" id="KW-0677">Repeat</keyword>
<dbReference type="InterPro" id="IPR011004">
    <property type="entry name" value="Trimer_LpxA-like_sf"/>
</dbReference>
<comment type="subunit">
    <text evidence="7">Homotrimer.</text>
</comment>
<dbReference type="Proteomes" id="UP000179786">
    <property type="component" value="Unassembled WGS sequence"/>
</dbReference>
<dbReference type="CDD" id="cd03352">
    <property type="entry name" value="LbH_LpxD"/>
    <property type="match status" value="1"/>
</dbReference>
<dbReference type="NCBIfam" id="NF002060">
    <property type="entry name" value="PRK00892.1"/>
    <property type="match status" value="1"/>
</dbReference>
<comment type="function">
    <text evidence="7">Catalyzes the N-acylation of UDP-3-O-acylglucosamine using 3-hydroxyacyl-ACP as the acyl donor. Is involved in the biosynthesis of lipid A, a phosphorylated glycolipid that anchors the lipopolysaccharide to the outer membrane of the cell.</text>
</comment>
<dbReference type="GO" id="GO:0103118">
    <property type="term" value="F:UDP-3-O-[(3R)-3-hydroxyacyl]-glucosamine N-acyltransferase activity"/>
    <property type="evidence" value="ECO:0007669"/>
    <property type="project" value="UniProtKB-EC"/>
</dbReference>
<dbReference type="GO" id="GO:0016020">
    <property type="term" value="C:membrane"/>
    <property type="evidence" value="ECO:0007669"/>
    <property type="project" value="GOC"/>
</dbReference>
<evidence type="ECO:0000256" key="1">
    <source>
        <dbReference type="ARBA" id="ARBA00022516"/>
    </source>
</evidence>
<evidence type="ECO:0000256" key="7">
    <source>
        <dbReference type="HAMAP-Rule" id="MF_00523"/>
    </source>
</evidence>
<dbReference type="EC" id="2.3.1.191" evidence="7"/>
<dbReference type="PANTHER" id="PTHR43378">
    <property type="entry name" value="UDP-3-O-ACYLGLUCOSAMINE N-ACYLTRANSFERASE"/>
    <property type="match status" value="1"/>
</dbReference>
<dbReference type="UniPathway" id="UPA00973"/>
<dbReference type="Pfam" id="PF04613">
    <property type="entry name" value="LpxD"/>
    <property type="match status" value="1"/>
</dbReference>
<keyword evidence="6 7" id="KW-0012">Acyltransferase</keyword>
<gene>
    <name evidence="7" type="primary">lpxD</name>
    <name evidence="9" type="ORF">BET10_08445</name>
</gene>
<organism evidence="9 10">
    <name type="scientific">Pseudoalteromonas amylolytica</name>
    <dbReference type="NCBI Taxonomy" id="1859457"/>
    <lineage>
        <taxon>Bacteria</taxon>
        <taxon>Pseudomonadati</taxon>
        <taxon>Pseudomonadota</taxon>
        <taxon>Gammaproteobacteria</taxon>
        <taxon>Alteromonadales</taxon>
        <taxon>Pseudoalteromonadaceae</taxon>
        <taxon>Pseudoalteromonas</taxon>
    </lineage>
</organism>
<feature type="domain" description="UDP-3-O-[3-hydroxymyristoyl] glucosamine N-acyltransferase non-repeat region" evidence="8">
    <location>
        <begin position="24"/>
        <end position="90"/>
    </location>
</feature>
<dbReference type="EMBL" id="MKJU01000025">
    <property type="protein sequence ID" value="OHU90903.1"/>
    <property type="molecule type" value="Genomic_DNA"/>
</dbReference>
<dbReference type="RefSeq" id="WP_070984256.1">
    <property type="nucleotide sequence ID" value="NZ_MKJU01000025.1"/>
</dbReference>
<evidence type="ECO:0000256" key="2">
    <source>
        <dbReference type="ARBA" id="ARBA00022556"/>
    </source>
</evidence>
<dbReference type="NCBIfam" id="TIGR01853">
    <property type="entry name" value="lipid_A_lpxD"/>
    <property type="match status" value="1"/>
</dbReference>
<keyword evidence="10" id="KW-1185">Reference proteome</keyword>
<dbReference type="PROSITE" id="PS00101">
    <property type="entry name" value="HEXAPEP_TRANSFERASES"/>
    <property type="match status" value="1"/>
</dbReference>
<comment type="caution">
    <text evidence="9">The sequence shown here is derived from an EMBL/GenBank/DDBJ whole genome shotgun (WGS) entry which is preliminary data.</text>
</comment>
<dbReference type="InterPro" id="IPR020573">
    <property type="entry name" value="UDP_GlcNAc_AcTrfase_non-rep"/>
</dbReference>
<dbReference type="SUPFAM" id="SSF51161">
    <property type="entry name" value="Trimeric LpxA-like enzymes"/>
    <property type="match status" value="1"/>
</dbReference>
<keyword evidence="1 7" id="KW-0444">Lipid biosynthesis</keyword>
<dbReference type="Pfam" id="PF00132">
    <property type="entry name" value="Hexapep"/>
    <property type="match status" value="2"/>
</dbReference>
<dbReference type="GO" id="GO:0009245">
    <property type="term" value="P:lipid A biosynthetic process"/>
    <property type="evidence" value="ECO:0007669"/>
    <property type="project" value="UniProtKB-UniRule"/>
</dbReference>
<dbReference type="InterPro" id="IPR018357">
    <property type="entry name" value="Hexapep_transf_CS"/>
</dbReference>
<comment type="catalytic activity">
    <reaction evidence="7">
        <text>a UDP-3-O-[(3R)-3-hydroxyacyl]-alpha-D-glucosamine + a (3R)-hydroxyacyl-[ACP] = a UDP-2-N,3-O-bis[(3R)-3-hydroxyacyl]-alpha-D-glucosamine + holo-[ACP] + H(+)</text>
        <dbReference type="Rhea" id="RHEA:53836"/>
        <dbReference type="Rhea" id="RHEA-COMP:9685"/>
        <dbReference type="Rhea" id="RHEA-COMP:9945"/>
        <dbReference type="ChEBI" id="CHEBI:15378"/>
        <dbReference type="ChEBI" id="CHEBI:64479"/>
        <dbReference type="ChEBI" id="CHEBI:78827"/>
        <dbReference type="ChEBI" id="CHEBI:137740"/>
        <dbReference type="ChEBI" id="CHEBI:137748"/>
        <dbReference type="EC" id="2.3.1.191"/>
    </reaction>
</comment>
<keyword evidence="5 7" id="KW-0443">Lipid metabolism</keyword>
<dbReference type="AlphaFoldDB" id="A0A1S1MV36"/>
<dbReference type="GO" id="GO:0016410">
    <property type="term" value="F:N-acyltransferase activity"/>
    <property type="evidence" value="ECO:0007669"/>
    <property type="project" value="InterPro"/>
</dbReference>
<evidence type="ECO:0000256" key="5">
    <source>
        <dbReference type="ARBA" id="ARBA00023098"/>
    </source>
</evidence>
<evidence type="ECO:0000259" key="8">
    <source>
        <dbReference type="Pfam" id="PF04613"/>
    </source>
</evidence>
<sequence>MTKRYSLAQLAASIDASLVGDGECQIDKIATLAQATDKDISFLANSKYRAQLATTHAGAVILCESDAEHFKGNKLIVNNPYIAYAKLAQLMDTTPRSAQGVHPSAVVHESVKLGENVSIAANAVIEANAELGDNVQVGAGCFVGNSAKIGDNTKLWANVSVYHEVEIGKNCLFQSGAVIGSDGFGYANHAGKWVKIPQVGRVIIGNSVEVGANTVIDRGALDDTIIHDNVILDNLIQIAHNVEIGEGTAIAGASVVAGSTKIGKHCQIAGLVGINGHMEICDGVIITGMTMITKSITTAGVYSSGMPHSTNKEWRRNMAHLRNLTDFKQRLKALESLTEQLKKIDE</sequence>
<evidence type="ECO:0000256" key="3">
    <source>
        <dbReference type="ARBA" id="ARBA00022679"/>
    </source>
</evidence>
<accession>A0A1S1MV36</accession>
<reference evidence="9 10" key="1">
    <citation type="submission" date="2016-09" db="EMBL/GenBank/DDBJ databases">
        <title>Pseudoalteromonas amylolytica sp. nov., isolated from the surface seawater.</title>
        <authorList>
            <person name="Wu Y.-H."/>
            <person name="Cheng H."/>
            <person name="Jin X.-B."/>
            <person name="Wang C.-S."/>
            <person name="Xu X.-W."/>
        </authorList>
    </citation>
    <scope>NUCLEOTIDE SEQUENCE [LARGE SCALE GENOMIC DNA]</scope>
    <source>
        <strain evidence="9 10">JW1</strain>
    </source>
</reference>
<dbReference type="InterPro" id="IPR001451">
    <property type="entry name" value="Hexapep"/>
</dbReference>
<dbReference type="STRING" id="1859457.BET10_08445"/>
<dbReference type="Gene3D" id="3.40.1390.10">
    <property type="entry name" value="MurE/MurF, N-terminal domain"/>
    <property type="match status" value="1"/>
</dbReference>
<dbReference type="InterPro" id="IPR007691">
    <property type="entry name" value="LpxD"/>
</dbReference>
<protein>
    <recommendedName>
        <fullName evidence="7">UDP-3-O-acylglucosamine N-acyltransferase</fullName>
        <ecNumber evidence="7">2.3.1.191</ecNumber>
    </recommendedName>
</protein>
<keyword evidence="3 7" id="KW-0808">Transferase</keyword>
<evidence type="ECO:0000256" key="4">
    <source>
        <dbReference type="ARBA" id="ARBA00022737"/>
    </source>
</evidence>
<evidence type="ECO:0000313" key="10">
    <source>
        <dbReference type="Proteomes" id="UP000179786"/>
    </source>
</evidence>
<comment type="pathway">
    <text evidence="7">Bacterial outer membrane biogenesis; LPS lipid A biosynthesis.</text>
</comment>
<feature type="active site" description="Proton acceptor" evidence="7">
    <location>
        <position position="240"/>
    </location>
</feature>
<dbReference type="Gene3D" id="2.160.10.10">
    <property type="entry name" value="Hexapeptide repeat proteins"/>
    <property type="match status" value="1"/>
</dbReference>
<dbReference type="Gene3D" id="1.20.5.170">
    <property type="match status" value="1"/>
</dbReference>
<comment type="similarity">
    <text evidence="7">Belongs to the transferase hexapeptide repeat family. LpxD subfamily.</text>
</comment>
<proteinExistence type="inferred from homology"/>
<name>A0A1S1MV36_9GAMM</name>
<evidence type="ECO:0000313" key="9">
    <source>
        <dbReference type="EMBL" id="OHU90903.1"/>
    </source>
</evidence>
<dbReference type="HAMAP" id="MF_00523">
    <property type="entry name" value="LpxD"/>
    <property type="match status" value="1"/>
</dbReference>
<dbReference type="OrthoDB" id="9784739at2"/>
<dbReference type="PANTHER" id="PTHR43378:SF2">
    <property type="entry name" value="UDP-3-O-ACYLGLUCOSAMINE N-ACYLTRANSFERASE 1, MITOCHONDRIAL-RELATED"/>
    <property type="match status" value="1"/>
</dbReference>
<keyword evidence="2 7" id="KW-0441">Lipid A biosynthesis</keyword>
<evidence type="ECO:0000256" key="6">
    <source>
        <dbReference type="ARBA" id="ARBA00023315"/>
    </source>
</evidence>